<accession>A0A023FD52</accession>
<evidence type="ECO:0000313" key="3">
    <source>
        <dbReference type="EMBL" id="JAC18798.1"/>
    </source>
</evidence>
<keyword evidence="2" id="KW-0732">Signal</keyword>
<proteinExistence type="evidence at transcript level"/>
<protein>
    <submittedName>
        <fullName evidence="3">Putative secreted protein</fullName>
    </submittedName>
</protein>
<reference evidence="3" key="1">
    <citation type="submission" date="2014-03" db="EMBL/GenBank/DDBJ databases">
        <title>The sialotranscriptome of Amblyomma triste, Amblyomma parvum and Amblyomma cajennense ticks, uncovered by 454-based RNA-seq.</title>
        <authorList>
            <person name="Garcia G.R."/>
            <person name="Gardinassi L.G."/>
            <person name="Ribeiro J.M."/>
            <person name="Anatriello E."/>
            <person name="Ferreira B.R."/>
            <person name="Moreira H.N."/>
            <person name="Mafra C."/>
            <person name="Olegario M.M."/>
            <person name="Szabo P.J."/>
            <person name="Miranda-Santos I.K."/>
            <person name="Maruyama S.R."/>
        </authorList>
    </citation>
    <scope>NUCLEOTIDE SEQUENCE</scope>
    <source>
        <strain evidence="3">Uberlandia</strain>
        <tissue evidence="3">Salivary glands</tissue>
    </source>
</reference>
<sequence>MLLQLLKGWHMLQVYAAHMFMGAGSRVQATLSQEIIAWCESMKSICQWTVNLLLQMKRHINIQLAILICTFHSALCILLFPL</sequence>
<keyword evidence="1" id="KW-1133">Transmembrane helix</keyword>
<dbReference type="AlphaFoldDB" id="A0A023FD52"/>
<organism evidence="3">
    <name type="scientific">Amblyomma cajennense</name>
    <name type="common">Cayenne tick</name>
    <name type="synonym">Acarus cajennensis</name>
    <dbReference type="NCBI Taxonomy" id="34607"/>
    <lineage>
        <taxon>Eukaryota</taxon>
        <taxon>Metazoa</taxon>
        <taxon>Ecdysozoa</taxon>
        <taxon>Arthropoda</taxon>
        <taxon>Chelicerata</taxon>
        <taxon>Arachnida</taxon>
        <taxon>Acari</taxon>
        <taxon>Parasitiformes</taxon>
        <taxon>Ixodida</taxon>
        <taxon>Ixodoidea</taxon>
        <taxon>Ixodidae</taxon>
        <taxon>Amblyomminae</taxon>
        <taxon>Amblyomma</taxon>
    </lineage>
</organism>
<evidence type="ECO:0000256" key="1">
    <source>
        <dbReference type="SAM" id="Phobius"/>
    </source>
</evidence>
<keyword evidence="1" id="KW-0472">Membrane</keyword>
<feature type="chain" id="PRO_5001520754" evidence="2">
    <location>
        <begin position="17"/>
        <end position="82"/>
    </location>
</feature>
<feature type="signal peptide" evidence="2">
    <location>
        <begin position="1"/>
        <end position="16"/>
    </location>
</feature>
<name>A0A023FD52_AMBCJ</name>
<keyword evidence="1" id="KW-0812">Transmembrane</keyword>
<dbReference type="EMBL" id="GBBK01005684">
    <property type="protein sequence ID" value="JAC18798.1"/>
    <property type="molecule type" value="mRNA"/>
</dbReference>
<evidence type="ECO:0000256" key="2">
    <source>
        <dbReference type="SAM" id="SignalP"/>
    </source>
</evidence>
<feature type="transmembrane region" description="Helical" evidence="1">
    <location>
        <begin position="60"/>
        <end position="80"/>
    </location>
</feature>